<reference evidence="11" key="1">
    <citation type="submission" date="2020-01" db="EMBL/GenBank/DDBJ databases">
        <authorList>
            <person name="Yang Y."/>
            <person name="Kwon Y.M."/>
        </authorList>
    </citation>
    <scope>NUCLEOTIDE SEQUENCE</scope>
    <source>
        <strain evidence="11">PG104</strain>
    </source>
</reference>
<evidence type="ECO:0000256" key="9">
    <source>
        <dbReference type="SAM" id="MobiDB-lite"/>
    </source>
</evidence>
<protein>
    <recommendedName>
        <fullName evidence="7">Acyl-CoA:diacylglycerol acyltransferase</fullName>
        <ecNumber evidence="4">2.3.1.122</ecNumber>
        <ecNumber evidence="5">2.3.1.20</ecNumber>
    </recommendedName>
</protein>
<dbReference type="PROSITE" id="PS51318">
    <property type="entry name" value="TAT"/>
    <property type="match status" value="1"/>
</dbReference>
<dbReference type="InterPro" id="IPR052558">
    <property type="entry name" value="Siderophore_Hydrolase_D"/>
</dbReference>
<organism evidence="11 12">
    <name type="scientific">Falsirhodobacter algicola</name>
    <dbReference type="NCBI Taxonomy" id="2692330"/>
    <lineage>
        <taxon>Bacteria</taxon>
        <taxon>Pseudomonadati</taxon>
        <taxon>Pseudomonadota</taxon>
        <taxon>Alphaproteobacteria</taxon>
        <taxon>Rhodobacterales</taxon>
        <taxon>Paracoccaceae</taxon>
        <taxon>Falsirhodobacter</taxon>
    </lineage>
</organism>
<dbReference type="RefSeq" id="WP_211784658.1">
    <property type="nucleotide sequence ID" value="NZ_CP047289.1"/>
</dbReference>
<dbReference type="GO" id="GO:0016788">
    <property type="term" value="F:hydrolase activity, acting on ester bonds"/>
    <property type="evidence" value="ECO:0007669"/>
    <property type="project" value="TreeGrafter"/>
</dbReference>
<dbReference type="EC" id="2.3.1.122" evidence="4"/>
<dbReference type="GO" id="GO:0004144">
    <property type="term" value="F:diacylglycerol O-acyltransferase activity"/>
    <property type="evidence" value="ECO:0007669"/>
    <property type="project" value="UniProtKB-EC"/>
</dbReference>
<accession>A0A8J8MRX2</accession>
<dbReference type="PANTHER" id="PTHR40841:SF2">
    <property type="entry name" value="SIDEROPHORE-DEGRADING ESTERASE (EUROFUNG)"/>
    <property type="match status" value="1"/>
</dbReference>
<evidence type="ECO:0000256" key="8">
    <source>
        <dbReference type="ARBA" id="ARBA00048109"/>
    </source>
</evidence>
<dbReference type="InterPro" id="IPR006311">
    <property type="entry name" value="TAT_signal"/>
</dbReference>
<feature type="chain" id="PRO_5035312371" description="Acyl-CoA:diacylglycerol acyltransferase" evidence="10">
    <location>
        <begin position="23"/>
        <end position="274"/>
    </location>
</feature>
<name>A0A8J8MRX2_9RHOB</name>
<dbReference type="GO" id="GO:0050348">
    <property type="term" value="F:trehalose O-mycolyltransferase activity"/>
    <property type="evidence" value="ECO:0007669"/>
    <property type="project" value="UniProtKB-EC"/>
</dbReference>
<evidence type="ECO:0000256" key="5">
    <source>
        <dbReference type="ARBA" id="ARBA00013244"/>
    </source>
</evidence>
<gene>
    <name evidence="11" type="ORF">GR316_03465</name>
</gene>
<evidence type="ECO:0000256" key="2">
    <source>
        <dbReference type="ARBA" id="ARBA00005622"/>
    </source>
</evidence>
<comment type="similarity">
    <text evidence="3">Belongs to the mycobacterial A85 antigen family.</text>
</comment>
<evidence type="ECO:0000256" key="10">
    <source>
        <dbReference type="SAM" id="SignalP"/>
    </source>
</evidence>
<dbReference type="InterPro" id="IPR000801">
    <property type="entry name" value="Esterase-like"/>
</dbReference>
<keyword evidence="10" id="KW-0732">Signal</keyword>
<evidence type="ECO:0000313" key="12">
    <source>
        <dbReference type="Proteomes" id="UP000679284"/>
    </source>
</evidence>
<comment type="catalytic activity">
    <reaction evidence="8">
        <text>an acyl-CoA + a 1,2-diacyl-sn-glycerol = a triacyl-sn-glycerol + CoA</text>
        <dbReference type="Rhea" id="RHEA:10868"/>
        <dbReference type="ChEBI" id="CHEBI:17815"/>
        <dbReference type="ChEBI" id="CHEBI:57287"/>
        <dbReference type="ChEBI" id="CHEBI:58342"/>
        <dbReference type="ChEBI" id="CHEBI:64615"/>
        <dbReference type="EC" id="2.3.1.20"/>
    </reaction>
</comment>
<evidence type="ECO:0000256" key="4">
    <source>
        <dbReference type="ARBA" id="ARBA00012820"/>
    </source>
</evidence>
<dbReference type="Pfam" id="PF00756">
    <property type="entry name" value="Esterase"/>
    <property type="match status" value="1"/>
</dbReference>
<dbReference type="PANTHER" id="PTHR40841">
    <property type="entry name" value="SIDEROPHORE TRIACETYLFUSARININE C ESTERASE"/>
    <property type="match status" value="1"/>
</dbReference>
<comment type="similarity">
    <text evidence="2">Belongs to the esterase D family.</text>
</comment>
<feature type="region of interest" description="Disordered" evidence="9">
    <location>
        <begin position="104"/>
        <end position="125"/>
    </location>
</feature>
<keyword evidence="6 11" id="KW-0378">Hydrolase</keyword>
<evidence type="ECO:0000256" key="7">
    <source>
        <dbReference type="ARBA" id="ARBA00032572"/>
    </source>
</evidence>
<evidence type="ECO:0000256" key="3">
    <source>
        <dbReference type="ARBA" id="ARBA00005874"/>
    </source>
</evidence>
<keyword evidence="12" id="KW-1185">Reference proteome</keyword>
<dbReference type="EMBL" id="CP047289">
    <property type="protein sequence ID" value="QUS35409.1"/>
    <property type="molecule type" value="Genomic_DNA"/>
</dbReference>
<comment type="catalytic activity">
    <reaction evidence="1">
        <text>2 alpha,alpha'-trehalose 6-mycolate = alpha,alpha'-trehalose 6,6'-bismycolate + alpha,alpha-trehalose</text>
        <dbReference type="Rhea" id="RHEA:23472"/>
        <dbReference type="ChEBI" id="CHEBI:16551"/>
        <dbReference type="ChEBI" id="CHEBI:18195"/>
        <dbReference type="ChEBI" id="CHEBI:18234"/>
        <dbReference type="EC" id="2.3.1.122"/>
    </reaction>
</comment>
<dbReference type="Gene3D" id="3.40.50.1820">
    <property type="entry name" value="alpha/beta hydrolase"/>
    <property type="match status" value="1"/>
</dbReference>
<dbReference type="AlphaFoldDB" id="A0A8J8MRX2"/>
<sequence>MMTRRQIMFGTAALLAPLAARAQFAPQEAQMAILQANPASHRIEVEDTGRFRIFRAVPRQGSSGRALYLLDGNAAFDALTPEMLARTRDHVIGIGYRTDRKFDTDQRSLDYTPSPGAGPMPDPAQPGRQIGGAAEFHALLIGPLRRAAEGDAAIRHRTLWGHSYGGLFALHALVSGQGGFEGYAPISPSLWWQDGLMMRRTAEAGARRLTGHIHIAYGDAEARRDQPGGAAEMARQKHHLVQMLREHRGLSVEETVFPGLTHGATFAAGLALVL</sequence>
<proteinExistence type="inferred from homology"/>
<evidence type="ECO:0000256" key="1">
    <source>
        <dbReference type="ARBA" id="ARBA00000697"/>
    </source>
</evidence>
<dbReference type="EC" id="2.3.1.20" evidence="5"/>
<dbReference type="SUPFAM" id="SSF53474">
    <property type="entry name" value="alpha/beta-Hydrolases"/>
    <property type="match status" value="1"/>
</dbReference>
<evidence type="ECO:0000313" key="11">
    <source>
        <dbReference type="EMBL" id="QUS35409.1"/>
    </source>
</evidence>
<dbReference type="KEGG" id="fap:GR316_03465"/>
<evidence type="ECO:0000256" key="6">
    <source>
        <dbReference type="ARBA" id="ARBA00022801"/>
    </source>
</evidence>
<dbReference type="Proteomes" id="UP000679284">
    <property type="component" value="Chromosome"/>
</dbReference>
<dbReference type="InterPro" id="IPR029058">
    <property type="entry name" value="AB_hydrolase_fold"/>
</dbReference>
<feature type="signal peptide" evidence="10">
    <location>
        <begin position="1"/>
        <end position="22"/>
    </location>
</feature>